<comment type="function">
    <text evidence="6">Subunit of the oligosaccharyl transferase (OST) complex that catalyzes the initial transfer of a defined glycan (Glc(3)Man(9)GlcNAc(2) in eukaryotes) from the lipid carrier dolichol-pyrophosphate to an asparagine residue within an Asn-X-Ser/Thr consensus motif in nascent polypeptide chains, the first step in protein N-glycosylation. N-glycosylation occurs cotranslationally and the complex associates with the Sec61 complex at the channel-forming translocon complex that mediates protein translocation across the endoplasmic reticulum (ER). All subunits are required for a maximal enzyme activity.</text>
</comment>
<keyword evidence="8" id="KW-1185">Reference proteome</keyword>
<dbReference type="InterPro" id="IPR007915">
    <property type="entry name" value="TMEM258/Ost5"/>
</dbReference>
<evidence type="ECO:0000256" key="4">
    <source>
        <dbReference type="ARBA" id="ARBA00022989"/>
    </source>
</evidence>
<dbReference type="EMBL" id="CADEPM010000001">
    <property type="protein sequence ID" value="CAB3397814.1"/>
    <property type="molecule type" value="Genomic_DNA"/>
</dbReference>
<feature type="transmembrane region" description="Helical" evidence="6">
    <location>
        <begin position="20"/>
        <end position="42"/>
    </location>
</feature>
<comment type="subunit">
    <text evidence="6">Component of the oligosaccharyltransferase (OST) complex.</text>
</comment>
<dbReference type="PANTHER" id="PTHR13636">
    <property type="entry name" value="TRANSMEMBRANE PROTEIN 258"/>
    <property type="match status" value="1"/>
</dbReference>
<dbReference type="Pfam" id="PF05251">
    <property type="entry name" value="Ost5"/>
    <property type="match status" value="1"/>
</dbReference>
<keyword evidence="4 6" id="KW-1133">Transmembrane helix</keyword>
<evidence type="ECO:0000256" key="2">
    <source>
        <dbReference type="ARBA" id="ARBA00009825"/>
    </source>
</evidence>
<sequence length="79" mass="8708">MDLSKMTPYKAPIAVSSFPHLTVTLCGFGLFLLGLFMINQISATKFSRNIVREVALATTASFFLGFGTLFLLLWVGIYV</sequence>
<evidence type="ECO:0000256" key="5">
    <source>
        <dbReference type="ARBA" id="ARBA00023136"/>
    </source>
</evidence>
<dbReference type="GO" id="GO:0008250">
    <property type="term" value="C:oligosaccharyltransferase complex"/>
    <property type="evidence" value="ECO:0007669"/>
    <property type="project" value="UniProtKB-UniRule"/>
</dbReference>
<keyword evidence="5 6" id="KW-0472">Membrane</keyword>
<evidence type="ECO:0000256" key="1">
    <source>
        <dbReference type="ARBA" id="ARBA00004141"/>
    </source>
</evidence>
<organism evidence="7 8">
    <name type="scientific">Caenorhabditis bovis</name>
    <dbReference type="NCBI Taxonomy" id="2654633"/>
    <lineage>
        <taxon>Eukaryota</taxon>
        <taxon>Metazoa</taxon>
        <taxon>Ecdysozoa</taxon>
        <taxon>Nematoda</taxon>
        <taxon>Chromadorea</taxon>
        <taxon>Rhabditida</taxon>
        <taxon>Rhabditina</taxon>
        <taxon>Rhabditomorpha</taxon>
        <taxon>Rhabditoidea</taxon>
        <taxon>Rhabditidae</taxon>
        <taxon>Peloderinae</taxon>
        <taxon>Caenorhabditis</taxon>
    </lineage>
</organism>
<evidence type="ECO:0000256" key="6">
    <source>
        <dbReference type="RuleBase" id="RU367008"/>
    </source>
</evidence>
<dbReference type="Proteomes" id="UP000494206">
    <property type="component" value="Unassembled WGS sequence"/>
</dbReference>
<evidence type="ECO:0000313" key="7">
    <source>
        <dbReference type="EMBL" id="CAB3397814.1"/>
    </source>
</evidence>
<gene>
    <name evidence="7" type="ORF">CBOVIS_LOCUS1173</name>
</gene>
<evidence type="ECO:0000313" key="8">
    <source>
        <dbReference type="Proteomes" id="UP000494206"/>
    </source>
</evidence>
<comment type="subcellular location">
    <subcellularLocation>
        <location evidence="1 6">Membrane</location>
        <topology evidence="1 6">Multi-pass membrane protein</topology>
    </subcellularLocation>
</comment>
<feature type="transmembrane region" description="Helical" evidence="6">
    <location>
        <begin position="54"/>
        <end position="77"/>
    </location>
</feature>
<dbReference type="GO" id="GO:0006487">
    <property type="term" value="P:protein N-linked glycosylation"/>
    <property type="evidence" value="ECO:0007669"/>
    <property type="project" value="UniProtKB-UniRule"/>
</dbReference>
<dbReference type="AlphaFoldDB" id="A0A8S1EE61"/>
<proteinExistence type="inferred from homology"/>
<comment type="caution">
    <text evidence="7">The sequence shown here is derived from an EMBL/GenBank/DDBJ whole genome shotgun (WGS) entry which is preliminary data.</text>
</comment>
<keyword evidence="3 6" id="KW-0812">Transmembrane</keyword>
<accession>A0A8S1EE61</accession>
<comment type="similarity">
    <text evidence="2 6">Belongs to the OST5 family.</text>
</comment>
<protein>
    <recommendedName>
        <fullName evidence="6">Dolichyl-diphosphooligosaccharide-protein glycosyltransferase subunit TMEM258</fullName>
    </recommendedName>
    <alternativeName>
        <fullName evidence="6">Transmembrane protein 258</fullName>
    </alternativeName>
</protein>
<evidence type="ECO:0000256" key="3">
    <source>
        <dbReference type="ARBA" id="ARBA00022692"/>
    </source>
</evidence>
<reference evidence="7 8" key="1">
    <citation type="submission" date="2020-04" db="EMBL/GenBank/DDBJ databases">
        <authorList>
            <person name="Laetsch R D."/>
            <person name="Stevens L."/>
            <person name="Kumar S."/>
            <person name="Blaxter L. M."/>
        </authorList>
    </citation>
    <scope>NUCLEOTIDE SEQUENCE [LARGE SCALE GENOMIC DNA]</scope>
</reference>
<name>A0A8S1EE61_9PELO</name>